<name>A0A7W3N3A3_9ACTN</name>
<dbReference type="Gene3D" id="3.90.280.10">
    <property type="entry name" value="PEBP-like"/>
    <property type="match status" value="1"/>
</dbReference>
<evidence type="ECO:0000313" key="4">
    <source>
        <dbReference type="Proteomes" id="UP000539313"/>
    </source>
</evidence>
<dbReference type="PANTHER" id="PTHR30289:SF1">
    <property type="entry name" value="PEBP (PHOSPHATIDYLETHANOLAMINE-BINDING PROTEIN) FAMILY PROTEIN"/>
    <property type="match status" value="1"/>
</dbReference>
<dbReference type="SUPFAM" id="SSF49777">
    <property type="entry name" value="PEBP-like"/>
    <property type="match status" value="1"/>
</dbReference>
<sequence length="150" mass="16116">MHEIELRSSAFNDHALIPNEYSHAAGDASPPLEWSNVPDETAELVLLCEDPDAPTGTFVHWLLAGIPPETEGLDAGESPTEAVEGRNDYGATGYGGPHPPVGDRPHRYFFRLAALSEPSGLEPGFTAEDYREAIEEKVIGTGTLVGTFGR</sequence>
<dbReference type="NCBIfam" id="TIGR00481">
    <property type="entry name" value="YbhB/YbcL family Raf kinase inhibitor-like protein"/>
    <property type="match status" value="1"/>
</dbReference>
<dbReference type="CDD" id="cd00865">
    <property type="entry name" value="PEBP_bact_arch"/>
    <property type="match status" value="1"/>
</dbReference>
<comment type="caution">
    <text evidence="3">The sequence shown here is derived from an EMBL/GenBank/DDBJ whole genome shotgun (WGS) entry which is preliminary data.</text>
</comment>
<feature type="region of interest" description="Disordered" evidence="2">
    <location>
        <begin position="69"/>
        <end position="100"/>
    </location>
</feature>
<evidence type="ECO:0000256" key="2">
    <source>
        <dbReference type="SAM" id="MobiDB-lite"/>
    </source>
</evidence>
<dbReference type="InterPro" id="IPR005247">
    <property type="entry name" value="YbhB_YbcL/LppC-like"/>
</dbReference>
<dbReference type="Proteomes" id="UP000539313">
    <property type="component" value="Unassembled WGS sequence"/>
</dbReference>
<dbReference type="AlphaFoldDB" id="A0A7W3N3A3"/>
<dbReference type="Pfam" id="PF01161">
    <property type="entry name" value="PBP"/>
    <property type="match status" value="1"/>
</dbReference>
<protein>
    <submittedName>
        <fullName evidence="3">Raf kinase inhibitor-like YbhB/YbcL family protein</fullName>
    </submittedName>
</protein>
<gene>
    <name evidence="3" type="ORF">HNR21_005673</name>
</gene>
<dbReference type="EMBL" id="JACJII010000001">
    <property type="protein sequence ID" value="MBA9006791.1"/>
    <property type="molecule type" value="Genomic_DNA"/>
</dbReference>
<dbReference type="PANTHER" id="PTHR30289">
    <property type="entry name" value="UNCHARACTERIZED PROTEIN YBCL-RELATED"/>
    <property type="match status" value="1"/>
</dbReference>
<evidence type="ECO:0000256" key="1">
    <source>
        <dbReference type="ARBA" id="ARBA00007120"/>
    </source>
</evidence>
<dbReference type="InterPro" id="IPR036610">
    <property type="entry name" value="PEBP-like_sf"/>
</dbReference>
<evidence type="ECO:0000313" key="3">
    <source>
        <dbReference type="EMBL" id="MBA9006791.1"/>
    </source>
</evidence>
<organism evidence="3 4">
    <name type="scientific">Thermomonospora cellulosilytica</name>
    <dbReference type="NCBI Taxonomy" id="1411118"/>
    <lineage>
        <taxon>Bacteria</taxon>
        <taxon>Bacillati</taxon>
        <taxon>Actinomycetota</taxon>
        <taxon>Actinomycetes</taxon>
        <taxon>Streptosporangiales</taxon>
        <taxon>Thermomonosporaceae</taxon>
        <taxon>Thermomonospora</taxon>
    </lineage>
</organism>
<dbReference type="RefSeq" id="WP_119731968.1">
    <property type="nucleotide sequence ID" value="NZ_JACJII010000001.1"/>
</dbReference>
<accession>A0A7W3N3A3</accession>
<reference evidence="3 4" key="1">
    <citation type="submission" date="2020-08" db="EMBL/GenBank/DDBJ databases">
        <title>Sequencing the genomes of 1000 actinobacteria strains.</title>
        <authorList>
            <person name="Klenk H.-P."/>
        </authorList>
    </citation>
    <scope>NUCLEOTIDE SEQUENCE [LARGE SCALE GENOMIC DNA]</scope>
    <source>
        <strain evidence="3 4">DSM 45823</strain>
    </source>
</reference>
<keyword evidence="4" id="KW-1185">Reference proteome</keyword>
<dbReference type="InterPro" id="IPR008914">
    <property type="entry name" value="PEBP"/>
</dbReference>
<proteinExistence type="inferred from homology"/>
<comment type="similarity">
    <text evidence="1">Belongs to the UPF0098 family.</text>
</comment>